<name>A0A1V9XXB3_9ACAR</name>
<protein>
    <recommendedName>
        <fullName evidence="3">Single domain-containing protein</fullName>
    </recommendedName>
</protein>
<dbReference type="InParanoid" id="A0A1V9XXB3"/>
<sequence length="179" mass="19939">MRIWTMGSCKLDDMILALLSLLLAYAVSLLTAVLLAPAIFTVVSGQSNNVKPLSYKYYPNVIVKMNECIDPVYAVSFTGDYYPNGVCERHRCFINAGKQGHVEVTRCPPPQVRGCWPLSNETQPYPRCCKHIVVCAPGIMVPGDYGSFSVIEASPSDLQMRMLRQARRGSISYHSRSCR</sequence>
<dbReference type="AlphaFoldDB" id="A0A1V9XXB3"/>
<evidence type="ECO:0000313" key="2">
    <source>
        <dbReference type="Proteomes" id="UP000192247"/>
    </source>
</evidence>
<keyword evidence="2" id="KW-1185">Reference proteome</keyword>
<proteinExistence type="predicted"/>
<reference evidence="1 2" key="1">
    <citation type="journal article" date="2017" name="Gigascience">
        <title>Draft genome of the honey bee ectoparasitic mite, Tropilaelaps mercedesae, is shaped by the parasitic life history.</title>
        <authorList>
            <person name="Dong X."/>
            <person name="Armstrong S.D."/>
            <person name="Xia D."/>
            <person name="Makepeace B.L."/>
            <person name="Darby A.C."/>
            <person name="Kadowaki T."/>
        </authorList>
    </citation>
    <scope>NUCLEOTIDE SEQUENCE [LARGE SCALE GENOMIC DNA]</scope>
    <source>
        <strain evidence="1">Wuxi-XJTLU</strain>
    </source>
</reference>
<dbReference type="Proteomes" id="UP000192247">
    <property type="component" value="Unassembled WGS sequence"/>
</dbReference>
<evidence type="ECO:0008006" key="3">
    <source>
        <dbReference type="Google" id="ProtNLM"/>
    </source>
</evidence>
<evidence type="ECO:0000313" key="1">
    <source>
        <dbReference type="EMBL" id="OQR78053.1"/>
    </source>
</evidence>
<comment type="caution">
    <text evidence="1">The sequence shown here is derived from an EMBL/GenBank/DDBJ whole genome shotgun (WGS) entry which is preliminary data.</text>
</comment>
<organism evidence="1 2">
    <name type="scientific">Tropilaelaps mercedesae</name>
    <dbReference type="NCBI Taxonomy" id="418985"/>
    <lineage>
        <taxon>Eukaryota</taxon>
        <taxon>Metazoa</taxon>
        <taxon>Ecdysozoa</taxon>
        <taxon>Arthropoda</taxon>
        <taxon>Chelicerata</taxon>
        <taxon>Arachnida</taxon>
        <taxon>Acari</taxon>
        <taxon>Parasitiformes</taxon>
        <taxon>Mesostigmata</taxon>
        <taxon>Gamasina</taxon>
        <taxon>Dermanyssoidea</taxon>
        <taxon>Laelapidae</taxon>
        <taxon>Tropilaelaps</taxon>
    </lineage>
</organism>
<dbReference type="EMBL" id="MNPL01002685">
    <property type="protein sequence ID" value="OQR78053.1"/>
    <property type="molecule type" value="Genomic_DNA"/>
</dbReference>
<dbReference type="OrthoDB" id="10366041at2759"/>
<accession>A0A1V9XXB3</accession>
<gene>
    <name evidence="1" type="ORF">BIW11_06661</name>
</gene>